<evidence type="ECO:0000313" key="1">
    <source>
        <dbReference type="EMBL" id="ORY09982.1"/>
    </source>
</evidence>
<evidence type="ECO:0000313" key="2">
    <source>
        <dbReference type="Proteomes" id="UP000193144"/>
    </source>
</evidence>
<reference evidence="1 2" key="1">
    <citation type="submission" date="2016-07" db="EMBL/GenBank/DDBJ databases">
        <title>Pervasive Adenine N6-methylation of Active Genes in Fungi.</title>
        <authorList>
            <consortium name="DOE Joint Genome Institute"/>
            <person name="Mondo S.J."/>
            <person name="Dannebaum R.O."/>
            <person name="Kuo R.C."/>
            <person name="Labutti K."/>
            <person name="Haridas S."/>
            <person name="Kuo A."/>
            <person name="Salamov A."/>
            <person name="Ahrendt S.R."/>
            <person name="Lipzen A."/>
            <person name="Sullivan W."/>
            <person name="Andreopoulos W.B."/>
            <person name="Clum A."/>
            <person name="Lindquist E."/>
            <person name="Daum C."/>
            <person name="Ramamoorthy G.K."/>
            <person name="Gryganskyi A."/>
            <person name="Culley D."/>
            <person name="Magnuson J.K."/>
            <person name="James T.Y."/>
            <person name="O'Malley M.A."/>
            <person name="Stajich J.E."/>
            <person name="Spatafora J.W."/>
            <person name="Visel A."/>
            <person name="Grigoriev I.V."/>
        </authorList>
    </citation>
    <scope>NUCLEOTIDE SEQUENCE [LARGE SCALE GENOMIC DNA]</scope>
    <source>
        <strain evidence="1 2">CBS 115471</strain>
    </source>
</reference>
<keyword evidence="2" id="KW-1185">Reference proteome</keyword>
<name>A0A1Y1ZIB8_9PLEO</name>
<dbReference type="AlphaFoldDB" id="A0A1Y1ZIB8"/>
<protein>
    <submittedName>
        <fullName evidence="1">Uncharacterized protein</fullName>
    </submittedName>
</protein>
<dbReference type="Proteomes" id="UP000193144">
    <property type="component" value="Unassembled WGS sequence"/>
</dbReference>
<accession>A0A1Y1ZIB8</accession>
<sequence length="181" mass="20713">MCNLEVEPLQTGHPVIRGNAYTIPLPDTTCCIAGSFPPNATHLSTHLHIPTCVACSLPFPSSATRISTLPHTPSSSQQHLPPYSLSPYHRFSPHYLTKLPESHFRKDRRPIKRSHVPSLLELQVVFLQVWKRRPPAHNHNRIEWVGWRSRTRGANNDFPTNLIMACRRFPRAYDWLRGDVS</sequence>
<comment type="caution">
    <text evidence="1">The sequence shown here is derived from an EMBL/GenBank/DDBJ whole genome shotgun (WGS) entry which is preliminary data.</text>
</comment>
<dbReference type="EMBL" id="MCFA01000079">
    <property type="protein sequence ID" value="ORY09982.1"/>
    <property type="molecule type" value="Genomic_DNA"/>
</dbReference>
<gene>
    <name evidence="1" type="ORF">BCR34DRAFT_359132</name>
</gene>
<proteinExistence type="predicted"/>
<organism evidence="1 2">
    <name type="scientific">Clohesyomyces aquaticus</name>
    <dbReference type="NCBI Taxonomy" id="1231657"/>
    <lineage>
        <taxon>Eukaryota</taxon>
        <taxon>Fungi</taxon>
        <taxon>Dikarya</taxon>
        <taxon>Ascomycota</taxon>
        <taxon>Pezizomycotina</taxon>
        <taxon>Dothideomycetes</taxon>
        <taxon>Pleosporomycetidae</taxon>
        <taxon>Pleosporales</taxon>
        <taxon>Lindgomycetaceae</taxon>
        <taxon>Clohesyomyces</taxon>
    </lineage>
</organism>